<feature type="domain" description="ABC transporter" evidence="1">
    <location>
        <begin position="22"/>
        <end position="153"/>
    </location>
</feature>
<sequence length="160" mass="17726">MAGSIVNIEKGSKSFQNKVLFSDAQFSIQEGEKVALIGRNGGGKSTLLRIIAGEEELDSGSIVRRRNLKISYLTQESHFPEEKSILEALVENFAIRMGEQEREAFGKKVMQEIGLEDFYSPCKILSGGQKKQLALLAALNTEPDLLLLDEPTNHLDEEMA</sequence>
<dbReference type="GO" id="GO:0005524">
    <property type="term" value="F:ATP binding"/>
    <property type="evidence" value="ECO:0007669"/>
    <property type="project" value="UniProtKB-KW"/>
</dbReference>
<dbReference type="SUPFAM" id="SSF52540">
    <property type="entry name" value="P-loop containing nucleoside triphosphate hydrolases"/>
    <property type="match status" value="1"/>
</dbReference>
<dbReference type="RefSeq" id="WP_304072297.1">
    <property type="nucleotide sequence ID" value="NZ_JABZRA010000103.1"/>
</dbReference>
<keyword evidence="2" id="KW-0547">Nucleotide-binding</keyword>
<dbReference type="PANTHER" id="PTHR42855:SF1">
    <property type="entry name" value="ABC TRANSPORTER DOMAIN-CONTAINING PROTEIN"/>
    <property type="match status" value="1"/>
</dbReference>
<organism evidence="2 3">
    <name type="scientific">Oribacterium sinus</name>
    <dbReference type="NCBI Taxonomy" id="237576"/>
    <lineage>
        <taxon>Bacteria</taxon>
        <taxon>Bacillati</taxon>
        <taxon>Bacillota</taxon>
        <taxon>Clostridia</taxon>
        <taxon>Lachnospirales</taxon>
        <taxon>Lachnospiraceae</taxon>
        <taxon>Oribacterium</taxon>
    </lineage>
</organism>
<evidence type="ECO:0000259" key="1">
    <source>
        <dbReference type="Pfam" id="PF00005"/>
    </source>
</evidence>
<keyword evidence="2" id="KW-0067">ATP-binding</keyword>
<dbReference type="PANTHER" id="PTHR42855">
    <property type="entry name" value="ABC TRANSPORTER ATP-BINDING SUBUNIT"/>
    <property type="match status" value="1"/>
</dbReference>
<dbReference type="InterPro" id="IPR027417">
    <property type="entry name" value="P-loop_NTPase"/>
</dbReference>
<accession>A0A930GWF0</accession>
<proteinExistence type="predicted"/>
<dbReference type="CDD" id="cd03221">
    <property type="entry name" value="ABCF_EF-3"/>
    <property type="match status" value="1"/>
</dbReference>
<dbReference type="InterPro" id="IPR003439">
    <property type="entry name" value="ABC_transporter-like_ATP-bd"/>
</dbReference>
<dbReference type="GO" id="GO:0016887">
    <property type="term" value="F:ATP hydrolysis activity"/>
    <property type="evidence" value="ECO:0007669"/>
    <property type="project" value="InterPro"/>
</dbReference>
<gene>
    <name evidence="2" type="ORF">HXM90_07160</name>
</gene>
<dbReference type="Proteomes" id="UP000775770">
    <property type="component" value="Unassembled WGS sequence"/>
</dbReference>
<comment type="caution">
    <text evidence="2">The sequence shown here is derived from an EMBL/GenBank/DDBJ whole genome shotgun (WGS) entry which is preliminary data.</text>
</comment>
<dbReference type="AlphaFoldDB" id="A0A930GWF0"/>
<evidence type="ECO:0000313" key="2">
    <source>
        <dbReference type="EMBL" id="MBF1273179.1"/>
    </source>
</evidence>
<reference evidence="2" key="1">
    <citation type="submission" date="2020-04" db="EMBL/GenBank/DDBJ databases">
        <title>Deep metagenomics examines the oral microbiome during advanced dental caries in children, revealing novel taxa and co-occurrences with host molecules.</title>
        <authorList>
            <person name="Baker J.L."/>
            <person name="Morton J.T."/>
            <person name="Dinis M."/>
            <person name="Alvarez R."/>
            <person name="Tran N.C."/>
            <person name="Knight R."/>
            <person name="Edlund A."/>
        </authorList>
    </citation>
    <scope>NUCLEOTIDE SEQUENCE</scope>
    <source>
        <strain evidence="2">JCVI_38_bin.19</strain>
    </source>
</reference>
<evidence type="ECO:0000313" key="3">
    <source>
        <dbReference type="Proteomes" id="UP000775770"/>
    </source>
</evidence>
<dbReference type="EMBL" id="JABZRA010000103">
    <property type="protein sequence ID" value="MBF1273179.1"/>
    <property type="molecule type" value="Genomic_DNA"/>
</dbReference>
<dbReference type="Gene3D" id="3.40.50.300">
    <property type="entry name" value="P-loop containing nucleotide triphosphate hydrolases"/>
    <property type="match status" value="1"/>
</dbReference>
<dbReference type="InterPro" id="IPR051309">
    <property type="entry name" value="ABCF_ATPase"/>
</dbReference>
<feature type="non-terminal residue" evidence="2">
    <location>
        <position position="160"/>
    </location>
</feature>
<protein>
    <submittedName>
        <fullName evidence="2">ABC-F family ATP-binding cassette domain-containing protein</fullName>
    </submittedName>
</protein>
<dbReference type="Pfam" id="PF00005">
    <property type="entry name" value="ABC_tran"/>
    <property type="match status" value="1"/>
</dbReference>
<name>A0A930GWF0_9FIRM</name>